<organism evidence="2 3">
    <name type="scientific">Liparis tanakae</name>
    <name type="common">Tanaka's snailfish</name>
    <dbReference type="NCBI Taxonomy" id="230148"/>
    <lineage>
        <taxon>Eukaryota</taxon>
        <taxon>Metazoa</taxon>
        <taxon>Chordata</taxon>
        <taxon>Craniata</taxon>
        <taxon>Vertebrata</taxon>
        <taxon>Euteleostomi</taxon>
        <taxon>Actinopterygii</taxon>
        <taxon>Neopterygii</taxon>
        <taxon>Teleostei</taxon>
        <taxon>Neoteleostei</taxon>
        <taxon>Acanthomorphata</taxon>
        <taxon>Eupercaria</taxon>
        <taxon>Perciformes</taxon>
        <taxon>Cottioidei</taxon>
        <taxon>Cottales</taxon>
        <taxon>Liparidae</taxon>
        <taxon>Liparis</taxon>
    </lineage>
</organism>
<gene>
    <name evidence="2" type="ORF">EYF80_028191</name>
</gene>
<feature type="region of interest" description="Disordered" evidence="1">
    <location>
        <begin position="20"/>
        <end position="102"/>
    </location>
</feature>
<reference evidence="2 3" key="1">
    <citation type="submission" date="2019-03" db="EMBL/GenBank/DDBJ databases">
        <title>First draft genome of Liparis tanakae, snailfish: a comprehensive survey of snailfish specific genes.</title>
        <authorList>
            <person name="Kim W."/>
            <person name="Song I."/>
            <person name="Jeong J.-H."/>
            <person name="Kim D."/>
            <person name="Kim S."/>
            <person name="Ryu S."/>
            <person name="Song J.Y."/>
            <person name="Lee S.K."/>
        </authorList>
    </citation>
    <scope>NUCLEOTIDE SEQUENCE [LARGE SCALE GENOMIC DNA]</scope>
    <source>
        <tissue evidence="2">Muscle</tissue>
    </source>
</reference>
<comment type="caution">
    <text evidence="2">The sequence shown here is derived from an EMBL/GenBank/DDBJ whole genome shotgun (WGS) entry which is preliminary data.</text>
</comment>
<feature type="compositionally biased region" description="Low complexity" evidence="1">
    <location>
        <begin position="55"/>
        <end position="70"/>
    </location>
</feature>
<evidence type="ECO:0000256" key="1">
    <source>
        <dbReference type="SAM" id="MobiDB-lite"/>
    </source>
</evidence>
<name>A0A4Z2H706_9TELE</name>
<protein>
    <submittedName>
        <fullName evidence="2">Uncharacterized protein</fullName>
    </submittedName>
</protein>
<keyword evidence="3" id="KW-1185">Reference proteome</keyword>
<dbReference type="EMBL" id="SRLO01000313">
    <property type="protein sequence ID" value="TNN61579.1"/>
    <property type="molecule type" value="Genomic_DNA"/>
</dbReference>
<proteinExistence type="predicted"/>
<dbReference type="AlphaFoldDB" id="A0A4Z2H706"/>
<sequence>MQPAEVSAVLQAVAMTTWATLPKNAPAEQHKDNPKAFLGTRTTPPSPPHPPSPIPTHTTTTPPSSLSPGPGAQHSTANTAAGFGLKENGWKGLERAGPSYMK</sequence>
<evidence type="ECO:0000313" key="3">
    <source>
        <dbReference type="Proteomes" id="UP000314294"/>
    </source>
</evidence>
<dbReference type="Proteomes" id="UP000314294">
    <property type="component" value="Unassembled WGS sequence"/>
</dbReference>
<accession>A0A4Z2H706</accession>
<evidence type="ECO:0000313" key="2">
    <source>
        <dbReference type="EMBL" id="TNN61579.1"/>
    </source>
</evidence>
<feature type="compositionally biased region" description="Pro residues" evidence="1">
    <location>
        <begin position="44"/>
        <end position="54"/>
    </location>
</feature>